<evidence type="ECO:0000313" key="2">
    <source>
        <dbReference type="Proteomes" id="UP000824109"/>
    </source>
</evidence>
<dbReference type="AlphaFoldDB" id="A0A9D1MBR8"/>
<reference evidence="1" key="2">
    <citation type="journal article" date="2021" name="PeerJ">
        <title>Extensive microbial diversity within the chicken gut microbiome revealed by metagenomics and culture.</title>
        <authorList>
            <person name="Gilroy R."/>
            <person name="Ravi A."/>
            <person name="Getino M."/>
            <person name="Pursley I."/>
            <person name="Horton D.L."/>
            <person name="Alikhan N.F."/>
            <person name="Baker D."/>
            <person name="Gharbi K."/>
            <person name="Hall N."/>
            <person name="Watson M."/>
            <person name="Adriaenssens E.M."/>
            <person name="Foster-Nyarko E."/>
            <person name="Jarju S."/>
            <person name="Secka A."/>
            <person name="Antonio M."/>
            <person name="Oren A."/>
            <person name="Chaudhuri R.R."/>
            <person name="La Ragione R."/>
            <person name="Hildebrand F."/>
            <person name="Pallen M.J."/>
        </authorList>
    </citation>
    <scope>NUCLEOTIDE SEQUENCE</scope>
    <source>
        <strain evidence="1">USAMLcec3-3695</strain>
    </source>
</reference>
<reference evidence="1" key="1">
    <citation type="submission" date="2020-10" db="EMBL/GenBank/DDBJ databases">
        <authorList>
            <person name="Gilroy R."/>
        </authorList>
    </citation>
    <scope>NUCLEOTIDE SEQUENCE</scope>
    <source>
        <strain evidence="1">USAMLcec3-3695</strain>
    </source>
</reference>
<dbReference type="EMBL" id="DVNB01000059">
    <property type="protein sequence ID" value="HIU57294.1"/>
    <property type="molecule type" value="Genomic_DNA"/>
</dbReference>
<name>A0A9D1MBR8_9FIRM</name>
<accession>A0A9D1MBR8</accession>
<gene>
    <name evidence="1" type="ORF">IAA61_05720</name>
</gene>
<dbReference type="Proteomes" id="UP000824109">
    <property type="component" value="Unassembled WGS sequence"/>
</dbReference>
<sequence>MLREGVININQGVLDIDGDFIIADGTAIDTAGEMYYVAADACIRMTDYRDKVIVNGDFITYGEDHSGCLTAGTLEIKGDFEQNGDPDSFNATGDHKTIFSGSGLQEIFFNNAYAAYSSGSDFSRLQIANKTGTIDFTTPVRVTSTLTQPGGAAVVGGENVTLQDQPAFEDRGAANAEINRYVGNAVNVVPTWMDCAAYDNQTGPVETPEPGLPTEQPEADGEYTVNDISVSGGEVTVNITRVSGEGGVAAAAAYAGDGTLIGVMFSDIETSEDTFDMTLSLNTEGAERIAAFVWNSIDGMMPISNIKEI</sequence>
<proteinExistence type="predicted"/>
<comment type="caution">
    <text evidence="1">The sequence shown here is derived from an EMBL/GenBank/DDBJ whole genome shotgun (WGS) entry which is preliminary data.</text>
</comment>
<protein>
    <submittedName>
        <fullName evidence="1">Uncharacterized protein</fullName>
    </submittedName>
</protein>
<organism evidence="1 2">
    <name type="scientific">Candidatus Ornithomonoglobus merdipullorum</name>
    <dbReference type="NCBI Taxonomy" id="2840895"/>
    <lineage>
        <taxon>Bacteria</taxon>
        <taxon>Bacillati</taxon>
        <taxon>Bacillota</taxon>
        <taxon>Clostridia</taxon>
        <taxon>Candidatus Ornithomonoglobus</taxon>
    </lineage>
</organism>
<evidence type="ECO:0000313" key="1">
    <source>
        <dbReference type="EMBL" id="HIU57294.1"/>
    </source>
</evidence>